<protein>
    <submittedName>
        <fullName evidence="2">Uncharacterized protein</fullName>
    </submittedName>
</protein>
<evidence type="ECO:0000313" key="3">
    <source>
        <dbReference type="Proteomes" id="UP001152592"/>
    </source>
</evidence>
<comment type="caution">
    <text evidence="2">The sequence shown here is derived from an EMBL/GenBank/DDBJ whole genome shotgun (WGS) entry which is preliminary data.</text>
</comment>
<reference evidence="2" key="1">
    <citation type="submission" date="2021-07" db="EMBL/GenBank/DDBJ databases">
        <authorList>
            <person name="Branca A.L. A."/>
        </authorList>
    </citation>
    <scope>NUCLEOTIDE SEQUENCE</scope>
</reference>
<proteinExistence type="predicted"/>
<accession>A0A9W4I654</accession>
<dbReference type="Proteomes" id="UP001152592">
    <property type="component" value="Unassembled WGS sequence"/>
</dbReference>
<feature type="coiled-coil region" evidence="1">
    <location>
        <begin position="91"/>
        <end position="125"/>
    </location>
</feature>
<gene>
    <name evidence="2" type="ORF">PSALAMII_LOCUS239</name>
</gene>
<dbReference type="OrthoDB" id="65434at2759"/>
<sequence length="254" mass="29523">MSRSFSFGVGLVDVLCFHHQHSLFLNTKMTPRIHAIGYSADHTGFLSYKGKPTEKKIVAKLLITEKTLREDVQRAEVLRLRIPALRKAWAIESEAIQGKETKCQLEQAENELEEIEARSENTRYEIYQAECMLSAVYKEDYDALRRDPKWYMRKGLVQECADQGGCCSRQCGCCAKRDLSRNKNGSGHCTFECGCCIALEGRELTKEQKKERRKDFRDRLERHSSQYILRMADLFICPLKHQWFSWSGQINQRI</sequence>
<evidence type="ECO:0000256" key="1">
    <source>
        <dbReference type="SAM" id="Coils"/>
    </source>
</evidence>
<dbReference type="EMBL" id="CAJVPD010000011">
    <property type="protein sequence ID" value="CAG8229048.1"/>
    <property type="molecule type" value="Genomic_DNA"/>
</dbReference>
<dbReference type="AlphaFoldDB" id="A0A9W4I654"/>
<name>A0A9W4I654_9EURO</name>
<keyword evidence="1" id="KW-0175">Coiled coil</keyword>
<organism evidence="2 3">
    <name type="scientific">Penicillium salamii</name>
    <dbReference type="NCBI Taxonomy" id="1612424"/>
    <lineage>
        <taxon>Eukaryota</taxon>
        <taxon>Fungi</taxon>
        <taxon>Dikarya</taxon>
        <taxon>Ascomycota</taxon>
        <taxon>Pezizomycotina</taxon>
        <taxon>Eurotiomycetes</taxon>
        <taxon>Eurotiomycetidae</taxon>
        <taxon>Eurotiales</taxon>
        <taxon>Aspergillaceae</taxon>
        <taxon>Penicillium</taxon>
    </lineage>
</organism>
<evidence type="ECO:0000313" key="2">
    <source>
        <dbReference type="EMBL" id="CAG8229048.1"/>
    </source>
</evidence>